<gene>
    <name evidence="8" type="primary">metG</name>
    <name evidence="11" type="ORF">O159_07290</name>
</gene>
<feature type="short sequence motif" description="'KMSKS' region" evidence="8">
    <location>
        <begin position="305"/>
        <end position="309"/>
    </location>
</feature>
<keyword evidence="8" id="KW-0963">Cytoplasm</keyword>
<evidence type="ECO:0000256" key="4">
    <source>
        <dbReference type="ARBA" id="ARBA00022840"/>
    </source>
</evidence>
<evidence type="ECO:0000256" key="2">
    <source>
        <dbReference type="ARBA" id="ARBA00022598"/>
    </source>
</evidence>
<dbReference type="SUPFAM" id="SSF52374">
    <property type="entry name" value="Nucleotidylyl transferase"/>
    <property type="match status" value="1"/>
</dbReference>
<evidence type="ECO:0000259" key="9">
    <source>
        <dbReference type="Pfam" id="PF09334"/>
    </source>
</evidence>
<dbReference type="SUPFAM" id="SSF47323">
    <property type="entry name" value="Anticodon-binding domain of a subclass of class I aminoacyl-tRNA synthetases"/>
    <property type="match status" value="1"/>
</dbReference>
<dbReference type="OrthoDB" id="9810191at2"/>
<keyword evidence="4 8" id="KW-0067">ATP-binding</keyword>
<dbReference type="GO" id="GO:0006431">
    <property type="term" value="P:methionyl-tRNA aminoacylation"/>
    <property type="evidence" value="ECO:0007669"/>
    <property type="project" value="UniProtKB-UniRule"/>
</dbReference>
<feature type="binding site" evidence="8">
    <location>
        <position position="158"/>
    </location>
    <ligand>
        <name>Zn(2+)</name>
        <dbReference type="ChEBI" id="CHEBI:29105"/>
    </ligand>
</feature>
<evidence type="ECO:0000259" key="10">
    <source>
        <dbReference type="Pfam" id="PF19303"/>
    </source>
</evidence>
<dbReference type="Gene3D" id="1.10.730.10">
    <property type="entry name" value="Isoleucyl-tRNA Synthetase, Domain 1"/>
    <property type="match status" value="1"/>
</dbReference>
<feature type="binding site" evidence="8">
    <location>
        <position position="130"/>
    </location>
    <ligand>
        <name>Zn(2+)</name>
        <dbReference type="ChEBI" id="CHEBI:29105"/>
    </ligand>
</feature>
<keyword evidence="8" id="KW-0862">Zinc</keyword>
<dbReference type="Pfam" id="PF19303">
    <property type="entry name" value="Anticodon_3"/>
    <property type="match status" value="1"/>
</dbReference>
<dbReference type="FunFam" id="2.170.220.10:FF:000001">
    <property type="entry name" value="methionine--tRNA ligase, mitochondrial"/>
    <property type="match status" value="1"/>
</dbReference>
<keyword evidence="8" id="KW-0479">Metal-binding</keyword>
<dbReference type="eggNOG" id="COG0143">
    <property type="taxonomic scope" value="Bacteria"/>
</dbReference>
<dbReference type="AlphaFoldDB" id="U3PBP6"/>
<evidence type="ECO:0000313" key="12">
    <source>
        <dbReference type="Proteomes" id="UP000016743"/>
    </source>
</evidence>
<dbReference type="GO" id="GO:0046872">
    <property type="term" value="F:metal ion binding"/>
    <property type="evidence" value="ECO:0007669"/>
    <property type="project" value="UniProtKB-KW"/>
</dbReference>
<comment type="similarity">
    <text evidence="8">Belongs to the class-I aminoacyl-tRNA synthetase family. MetG type 2A subfamily.</text>
</comment>
<feature type="short sequence motif" description="'HIGH' region" evidence="8">
    <location>
        <begin position="14"/>
        <end position="24"/>
    </location>
</feature>
<evidence type="ECO:0000256" key="6">
    <source>
        <dbReference type="ARBA" id="ARBA00023146"/>
    </source>
</evidence>
<dbReference type="HAMAP" id="MF_01228">
    <property type="entry name" value="Met_tRNA_synth_type2"/>
    <property type="match status" value="1"/>
</dbReference>
<comment type="cofactor">
    <cofactor evidence="8">
        <name>Zn(2+)</name>
        <dbReference type="ChEBI" id="CHEBI:29105"/>
    </cofactor>
    <text evidence="8">Binds 1 zinc ion per subunit.</text>
</comment>
<dbReference type="Gene3D" id="2.170.220.10">
    <property type="match status" value="1"/>
</dbReference>
<dbReference type="InterPro" id="IPR014729">
    <property type="entry name" value="Rossmann-like_a/b/a_fold"/>
</dbReference>
<keyword evidence="2 8" id="KW-0436">Ligase</keyword>
<organism evidence="11 12">
    <name type="scientific">Leifsonia xyli subsp. cynodontis DSM 46306</name>
    <dbReference type="NCBI Taxonomy" id="1389489"/>
    <lineage>
        <taxon>Bacteria</taxon>
        <taxon>Bacillati</taxon>
        <taxon>Actinomycetota</taxon>
        <taxon>Actinomycetes</taxon>
        <taxon>Micrococcales</taxon>
        <taxon>Microbacteriaceae</taxon>
        <taxon>Leifsonia</taxon>
    </lineage>
</organism>
<dbReference type="InterPro" id="IPR033911">
    <property type="entry name" value="MetRS_core"/>
</dbReference>
<feature type="domain" description="Methionyl/Leucyl tRNA synthetase" evidence="9">
    <location>
        <begin position="8"/>
        <end position="368"/>
    </location>
</feature>
<feature type="binding site" evidence="8">
    <location>
        <position position="133"/>
    </location>
    <ligand>
        <name>Zn(2+)</name>
        <dbReference type="ChEBI" id="CHEBI:29105"/>
    </ligand>
</feature>
<dbReference type="STRING" id="1389489.O159_07290"/>
<dbReference type="NCBIfam" id="NF008900">
    <property type="entry name" value="PRK12267.1"/>
    <property type="match status" value="1"/>
</dbReference>
<dbReference type="GO" id="GO:0005524">
    <property type="term" value="F:ATP binding"/>
    <property type="evidence" value="ECO:0007669"/>
    <property type="project" value="UniProtKB-UniRule"/>
</dbReference>
<dbReference type="PANTHER" id="PTHR43326">
    <property type="entry name" value="METHIONYL-TRNA SYNTHETASE"/>
    <property type="match status" value="1"/>
</dbReference>
<evidence type="ECO:0000256" key="7">
    <source>
        <dbReference type="ARBA" id="ARBA00047364"/>
    </source>
</evidence>
<proteinExistence type="inferred from homology"/>
<dbReference type="NCBIfam" id="TIGR00398">
    <property type="entry name" value="metG"/>
    <property type="match status" value="1"/>
</dbReference>
<dbReference type="PANTHER" id="PTHR43326:SF1">
    <property type="entry name" value="METHIONINE--TRNA LIGASE, MITOCHONDRIAL"/>
    <property type="match status" value="1"/>
</dbReference>
<comment type="subunit">
    <text evidence="8">Monomer.</text>
</comment>
<sequence>MSDGSSFFITTPIFYVNDVPHIGHAYTEVAADVLARWHRQAGDDTWLLTGTDEHGQKILRTATANGTTPKEWADRLVRDEWLPLLTTVDIVNDDFIRTTDERHEKNVQKFLQKLYDDGFIYAGEYEALYCVGCEEFKPQSEIVDGTGEYAGQKVCAIHSKPLELLQEKNYFFRMSDFADRLLALYEERPDFVQPESARNEVVSFVRQGLSDLSISRSSFDWGVKVPWDESHVVYVWFDALLNYITAIGYGQDEEAFERRWPATHLVGKDILRFHAVIWPAMLMAAGLDMPHRVFGHGWLLVGGEKMSKSKLTGIAPTQITDTFGSDAFRYYFLRAITFGQDGLFSWEDLSVRYQAELANGFGNLASRVVAMVTRYFGGEVPAAGEYREADLEVQRVVAQATADADAAMARLAVHDGIAAVWTIVDQLNGYITEQEPWALAKDEAKRERLQTVLYTAVEGLRALAVLLSPVVPKATAKLWTALGVAGELGGLDAQRLRSAGDWGQVPAGTAVNGLEALFPRIEADAVLGA</sequence>
<dbReference type="KEGG" id="lxy:O159_07290"/>
<protein>
    <recommendedName>
        <fullName evidence="8">Methionine--tRNA ligase</fullName>
        <ecNumber evidence="8">6.1.1.10</ecNumber>
    </recommendedName>
    <alternativeName>
        <fullName evidence="8">Methionyl-tRNA synthetase</fullName>
        <shortName evidence="8">MetRS</shortName>
    </alternativeName>
</protein>
<reference evidence="11 12" key="1">
    <citation type="journal article" date="2013" name="Genome Announc.">
        <title>Complete Genome Sequence of Leifsonia xyli subsp. cynodontis Strain DSM46306, a Gram-Positive Bacterial Pathogen of Grasses.</title>
        <authorList>
            <person name="Monteiro-Vitorello C.B."/>
            <person name="Zerillo M.M."/>
            <person name="Van Sluys M.A."/>
            <person name="Camargo L.E."/>
            <person name="Kitajima J.P."/>
        </authorList>
    </citation>
    <scope>NUCLEOTIDE SEQUENCE [LARGE SCALE GENOMIC DNA]</scope>
    <source>
        <strain evidence="11 12">DSM 46306</strain>
    </source>
</reference>
<comment type="function">
    <text evidence="1 8">Is required not only for elongation of protein synthesis but also for the initiation of all mRNA translation through initiator tRNA(fMet) aminoacylation.</text>
</comment>
<dbReference type="InterPro" id="IPR014758">
    <property type="entry name" value="Met-tRNA_synth"/>
</dbReference>
<feature type="binding site" evidence="8">
    <location>
        <position position="155"/>
    </location>
    <ligand>
        <name>Zn(2+)</name>
        <dbReference type="ChEBI" id="CHEBI:29105"/>
    </ligand>
</feature>
<dbReference type="InterPro" id="IPR009080">
    <property type="entry name" value="tRNAsynth_Ia_anticodon-bd"/>
</dbReference>
<name>U3PBP6_LEIXC</name>
<dbReference type="Pfam" id="PF09334">
    <property type="entry name" value="tRNA-synt_1g"/>
    <property type="match status" value="1"/>
</dbReference>
<dbReference type="Gene3D" id="3.40.50.620">
    <property type="entry name" value="HUPs"/>
    <property type="match status" value="1"/>
</dbReference>
<dbReference type="CDD" id="cd07957">
    <property type="entry name" value="Anticodon_Ia_Met"/>
    <property type="match status" value="1"/>
</dbReference>
<keyword evidence="5 8" id="KW-0648">Protein biosynthesis</keyword>
<evidence type="ECO:0000256" key="3">
    <source>
        <dbReference type="ARBA" id="ARBA00022741"/>
    </source>
</evidence>
<dbReference type="InterPro" id="IPR041872">
    <property type="entry name" value="Anticodon_Met"/>
</dbReference>
<dbReference type="GO" id="GO:0005737">
    <property type="term" value="C:cytoplasm"/>
    <property type="evidence" value="ECO:0007669"/>
    <property type="project" value="UniProtKB-SubCell"/>
</dbReference>
<comment type="subcellular location">
    <subcellularLocation>
        <location evidence="8">Cytoplasm</location>
    </subcellularLocation>
</comment>
<evidence type="ECO:0000256" key="8">
    <source>
        <dbReference type="HAMAP-Rule" id="MF_01228"/>
    </source>
</evidence>
<dbReference type="HOGENOM" id="CLU_009710_9_2_11"/>
<keyword evidence="12" id="KW-1185">Reference proteome</keyword>
<evidence type="ECO:0000313" key="11">
    <source>
        <dbReference type="EMBL" id="AGW40903.1"/>
    </source>
</evidence>
<dbReference type="GO" id="GO:0004825">
    <property type="term" value="F:methionine-tRNA ligase activity"/>
    <property type="evidence" value="ECO:0007669"/>
    <property type="project" value="UniProtKB-UniRule"/>
</dbReference>
<feature type="domain" description="Methionyl-tRNA synthetase anticodon-binding" evidence="10">
    <location>
        <begin position="380"/>
        <end position="524"/>
    </location>
</feature>
<dbReference type="PRINTS" id="PR01041">
    <property type="entry name" value="TRNASYNTHMET"/>
</dbReference>
<dbReference type="RefSeq" id="WP_021754334.1">
    <property type="nucleotide sequence ID" value="NC_022438.1"/>
</dbReference>
<evidence type="ECO:0000256" key="1">
    <source>
        <dbReference type="ARBA" id="ARBA00003314"/>
    </source>
</evidence>
<comment type="caution">
    <text evidence="8">Lacks conserved residue(s) required for the propagation of feature annotation.</text>
</comment>
<dbReference type="InterPro" id="IPR015413">
    <property type="entry name" value="Methionyl/Leucyl_tRNA_Synth"/>
</dbReference>
<dbReference type="InterPro" id="IPR023457">
    <property type="entry name" value="Met-tRNA_synth_2"/>
</dbReference>
<keyword evidence="3 8" id="KW-0547">Nucleotide-binding</keyword>
<evidence type="ECO:0000256" key="5">
    <source>
        <dbReference type="ARBA" id="ARBA00022917"/>
    </source>
</evidence>
<accession>U3PBP6</accession>
<dbReference type="CDD" id="cd00814">
    <property type="entry name" value="MetRS_core"/>
    <property type="match status" value="1"/>
</dbReference>
<dbReference type="EMBL" id="CP006734">
    <property type="protein sequence ID" value="AGW40903.1"/>
    <property type="molecule type" value="Genomic_DNA"/>
</dbReference>
<dbReference type="Proteomes" id="UP000016743">
    <property type="component" value="Chromosome"/>
</dbReference>
<keyword evidence="6 8" id="KW-0030">Aminoacyl-tRNA synthetase</keyword>
<dbReference type="PATRIC" id="fig|1389489.3.peg.705"/>
<comment type="catalytic activity">
    <reaction evidence="7 8">
        <text>tRNA(Met) + L-methionine + ATP = L-methionyl-tRNA(Met) + AMP + diphosphate</text>
        <dbReference type="Rhea" id="RHEA:13481"/>
        <dbReference type="Rhea" id="RHEA-COMP:9667"/>
        <dbReference type="Rhea" id="RHEA-COMP:9698"/>
        <dbReference type="ChEBI" id="CHEBI:30616"/>
        <dbReference type="ChEBI" id="CHEBI:33019"/>
        <dbReference type="ChEBI" id="CHEBI:57844"/>
        <dbReference type="ChEBI" id="CHEBI:78442"/>
        <dbReference type="ChEBI" id="CHEBI:78530"/>
        <dbReference type="ChEBI" id="CHEBI:456215"/>
        <dbReference type="EC" id="6.1.1.10"/>
    </reaction>
</comment>
<dbReference type="EC" id="6.1.1.10" evidence="8"/>